<dbReference type="Pfam" id="PF00005">
    <property type="entry name" value="ABC_tran"/>
    <property type="match status" value="1"/>
</dbReference>
<keyword evidence="3" id="KW-0813">Transport</keyword>
<comment type="caution">
    <text evidence="10">The sequence shown here is derived from an EMBL/GenBank/DDBJ whole genome shotgun (WGS) entry which is preliminary data.</text>
</comment>
<dbReference type="PROSITE" id="PS00211">
    <property type="entry name" value="ABC_TRANSPORTER_1"/>
    <property type="match status" value="1"/>
</dbReference>
<dbReference type="InterPro" id="IPR050086">
    <property type="entry name" value="MetN_ABC_transporter-like"/>
</dbReference>
<keyword evidence="7" id="KW-0029">Amino-acid transport</keyword>
<comment type="subcellular location">
    <subcellularLocation>
        <location evidence="1">Cell membrane</location>
        <topology evidence="1">Peripheral membrane protein</topology>
    </subcellularLocation>
</comment>
<keyword evidence="5" id="KW-0547">Nucleotide-binding</keyword>
<dbReference type="PROSITE" id="PS50893">
    <property type="entry name" value="ABC_TRANSPORTER_2"/>
    <property type="match status" value="1"/>
</dbReference>
<keyword evidence="11" id="KW-1185">Reference proteome</keyword>
<dbReference type="InterPro" id="IPR017871">
    <property type="entry name" value="ABC_transporter-like_CS"/>
</dbReference>
<dbReference type="GO" id="GO:0016887">
    <property type="term" value="F:ATP hydrolysis activity"/>
    <property type="evidence" value="ECO:0007669"/>
    <property type="project" value="InterPro"/>
</dbReference>
<organism evidence="10 11">
    <name type="scientific">Actinoplanes campanulatus</name>
    <dbReference type="NCBI Taxonomy" id="113559"/>
    <lineage>
        <taxon>Bacteria</taxon>
        <taxon>Bacillati</taxon>
        <taxon>Actinomycetota</taxon>
        <taxon>Actinomycetes</taxon>
        <taxon>Micromonosporales</taxon>
        <taxon>Micromonosporaceae</taxon>
        <taxon>Actinoplanes</taxon>
    </lineage>
</organism>
<keyword evidence="6 10" id="KW-0067">ATP-binding</keyword>
<evidence type="ECO:0000256" key="3">
    <source>
        <dbReference type="ARBA" id="ARBA00022448"/>
    </source>
</evidence>
<evidence type="ECO:0000256" key="8">
    <source>
        <dbReference type="ARBA" id="ARBA00023136"/>
    </source>
</evidence>
<reference evidence="10 11" key="1">
    <citation type="submission" date="2020-08" db="EMBL/GenBank/DDBJ databases">
        <title>Genomic Encyclopedia of Type Strains, Phase III (KMG-III): the genomes of soil and plant-associated and newly described type strains.</title>
        <authorList>
            <person name="Whitman W."/>
        </authorList>
    </citation>
    <scope>NUCLEOTIDE SEQUENCE [LARGE SCALE GENOMIC DNA]</scope>
    <source>
        <strain evidence="10 11">CECT 3287</strain>
    </source>
</reference>
<evidence type="ECO:0000313" key="11">
    <source>
        <dbReference type="Proteomes" id="UP000590749"/>
    </source>
</evidence>
<dbReference type="InterPro" id="IPR003593">
    <property type="entry name" value="AAA+_ATPase"/>
</dbReference>
<dbReference type="PANTHER" id="PTHR43166">
    <property type="entry name" value="AMINO ACID IMPORT ATP-BINDING PROTEIN"/>
    <property type="match status" value="1"/>
</dbReference>
<accession>A0A7W5FJJ8</accession>
<dbReference type="InterPro" id="IPR027417">
    <property type="entry name" value="P-loop_NTPase"/>
</dbReference>
<gene>
    <name evidence="10" type="ORF">FHR83_008310</name>
</gene>
<dbReference type="Proteomes" id="UP000590749">
    <property type="component" value="Unassembled WGS sequence"/>
</dbReference>
<dbReference type="Gene3D" id="3.40.50.300">
    <property type="entry name" value="P-loop containing nucleotide triphosphate hydrolases"/>
    <property type="match status" value="1"/>
</dbReference>
<evidence type="ECO:0000256" key="6">
    <source>
        <dbReference type="ARBA" id="ARBA00022840"/>
    </source>
</evidence>
<dbReference type="SUPFAM" id="SSF52540">
    <property type="entry name" value="P-loop containing nucleoside triphosphate hydrolases"/>
    <property type="match status" value="1"/>
</dbReference>
<dbReference type="SMART" id="SM00382">
    <property type="entry name" value="AAA"/>
    <property type="match status" value="1"/>
</dbReference>
<dbReference type="RefSeq" id="WP_275408374.1">
    <property type="nucleotide sequence ID" value="NZ_BMPW01000027.1"/>
</dbReference>
<sequence>MLLAIDKVRKVFGDHVILDDLSLDVAEHEVVALIGASGSGKSTLLRCVNLLTEVDDGTIHLDGEEITDPRADPDLVRRRIGLVFQSYNLFPHMTVLENIMLAPVRVHRRSSDQARAQAMQWLDRVGLAEKAGAYPDRLSGGQQQRAAIVRALVNSPRLLLLDEVTSALDPELVGEVLTMIRELKSDGMTMVLATHEMGFAKQVADRVAFLDGGRVLEQGPPEQVLGDPVEPRTRQFLARIIEAGRL</sequence>
<dbReference type="PANTHER" id="PTHR43166:SF9">
    <property type="entry name" value="GLUTAMATE_ASPARTATE IMPORT ATP-BINDING PROTEIN GLTL"/>
    <property type="match status" value="1"/>
</dbReference>
<protein>
    <submittedName>
        <fullName evidence="10">Polar amino acid transport system ATP-binding protein</fullName>
    </submittedName>
</protein>
<dbReference type="GO" id="GO:0015424">
    <property type="term" value="F:ABC-type amino acid transporter activity"/>
    <property type="evidence" value="ECO:0007669"/>
    <property type="project" value="InterPro"/>
</dbReference>
<dbReference type="GO" id="GO:0005886">
    <property type="term" value="C:plasma membrane"/>
    <property type="evidence" value="ECO:0007669"/>
    <property type="project" value="UniProtKB-SubCell"/>
</dbReference>
<keyword evidence="8" id="KW-0472">Membrane</keyword>
<keyword evidence="4" id="KW-1003">Cell membrane</keyword>
<dbReference type="PIRSF" id="PIRSF039085">
    <property type="entry name" value="ABC_ATPase_HisP"/>
    <property type="match status" value="1"/>
</dbReference>
<evidence type="ECO:0000256" key="4">
    <source>
        <dbReference type="ARBA" id="ARBA00022475"/>
    </source>
</evidence>
<evidence type="ECO:0000256" key="7">
    <source>
        <dbReference type="ARBA" id="ARBA00022970"/>
    </source>
</evidence>
<dbReference type="GO" id="GO:0005524">
    <property type="term" value="F:ATP binding"/>
    <property type="evidence" value="ECO:0007669"/>
    <property type="project" value="UniProtKB-KW"/>
</dbReference>
<dbReference type="EMBL" id="JACHXF010000026">
    <property type="protein sequence ID" value="MBB3100585.1"/>
    <property type="molecule type" value="Genomic_DNA"/>
</dbReference>
<comment type="similarity">
    <text evidence="2">Belongs to the ABC transporter superfamily.</text>
</comment>
<evidence type="ECO:0000256" key="1">
    <source>
        <dbReference type="ARBA" id="ARBA00004202"/>
    </source>
</evidence>
<proteinExistence type="inferred from homology"/>
<evidence type="ECO:0000313" key="10">
    <source>
        <dbReference type="EMBL" id="MBB3100585.1"/>
    </source>
</evidence>
<evidence type="ECO:0000256" key="5">
    <source>
        <dbReference type="ARBA" id="ARBA00022741"/>
    </source>
</evidence>
<dbReference type="InterPro" id="IPR003439">
    <property type="entry name" value="ABC_transporter-like_ATP-bd"/>
</dbReference>
<evidence type="ECO:0000256" key="2">
    <source>
        <dbReference type="ARBA" id="ARBA00005417"/>
    </source>
</evidence>
<dbReference type="InterPro" id="IPR030679">
    <property type="entry name" value="ABC_ATPase_HisP-typ"/>
</dbReference>
<feature type="domain" description="ABC transporter" evidence="9">
    <location>
        <begin position="3"/>
        <end position="237"/>
    </location>
</feature>
<dbReference type="CDD" id="cd03262">
    <property type="entry name" value="ABC_HisP_GlnQ"/>
    <property type="match status" value="1"/>
</dbReference>
<name>A0A7W5FJJ8_9ACTN</name>
<dbReference type="AlphaFoldDB" id="A0A7W5FJJ8"/>
<evidence type="ECO:0000259" key="9">
    <source>
        <dbReference type="PROSITE" id="PS50893"/>
    </source>
</evidence>